<proteinExistence type="predicted"/>
<gene>
    <name evidence="2" type="ORF">OXX778_LOCUS4784</name>
</gene>
<reference evidence="2" key="1">
    <citation type="submission" date="2021-02" db="EMBL/GenBank/DDBJ databases">
        <authorList>
            <person name="Nowell W R."/>
        </authorList>
    </citation>
    <scope>NUCLEOTIDE SEQUENCE</scope>
    <source>
        <strain evidence="2">Ploen Becks lab</strain>
    </source>
</reference>
<dbReference type="AlphaFoldDB" id="A0A813QJ08"/>
<accession>A0A813QJ08</accession>
<dbReference type="EMBL" id="CAJNOC010000488">
    <property type="protein sequence ID" value="CAF0767727.1"/>
    <property type="molecule type" value="Genomic_DNA"/>
</dbReference>
<organism evidence="2 3">
    <name type="scientific">Brachionus calyciflorus</name>
    <dbReference type="NCBI Taxonomy" id="104777"/>
    <lineage>
        <taxon>Eukaryota</taxon>
        <taxon>Metazoa</taxon>
        <taxon>Spiralia</taxon>
        <taxon>Gnathifera</taxon>
        <taxon>Rotifera</taxon>
        <taxon>Eurotatoria</taxon>
        <taxon>Monogononta</taxon>
        <taxon>Pseudotrocha</taxon>
        <taxon>Ploima</taxon>
        <taxon>Brachionidae</taxon>
        <taxon>Brachionus</taxon>
    </lineage>
</organism>
<keyword evidence="1" id="KW-0732">Signal</keyword>
<evidence type="ECO:0000313" key="2">
    <source>
        <dbReference type="EMBL" id="CAF0767727.1"/>
    </source>
</evidence>
<sequence length="130" mass="14778">MHKLIILAAIVLLFGEAMYLAQSKSSEKINRFCRRERNCDYDTGLKCINNTCRCPPEKMWSRPQKICALGFNKTCELIMDSSHEKHSAHSVQSAEDEDECNLSLGLFCDTVLNLCSCKSNTTWSMTDEKC</sequence>
<feature type="chain" id="PRO_5032507185" evidence="1">
    <location>
        <begin position="24"/>
        <end position="130"/>
    </location>
</feature>
<name>A0A813QJ08_9BILA</name>
<evidence type="ECO:0000256" key="1">
    <source>
        <dbReference type="SAM" id="SignalP"/>
    </source>
</evidence>
<keyword evidence="3" id="KW-1185">Reference proteome</keyword>
<feature type="signal peptide" evidence="1">
    <location>
        <begin position="1"/>
        <end position="23"/>
    </location>
</feature>
<evidence type="ECO:0000313" key="3">
    <source>
        <dbReference type="Proteomes" id="UP000663879"/>
    </source>
</evidence>
<protein>
    <submittedName>
        <fullName evidence="2">Uncharacterized protein</fullName>
    </submittedName>
</protein>
<feature type="non-terminal residue" evidence="2">
    <location>
        <position position="1"/>
    </location>
</feature>
<comment type="caution">
    <text evidence="2">The sequence shown here is derived from an EMBL/GenBank/DDBJ whole genome shotgun (WGS) entry which is preliminary data.</text>
</comment>
<dbReference type="Proteomes" id="UP000663879">
    <property type="component" value="Unassembled WGS sequence"/>
</dbReference>